<keyword evidence="2" id="KW-0229">DNA integration</keyword>
<reference evidence="8" key="1">
    <citation type="submission" date="2014-02" db="EMBL/GenBank/DDBJ databases">
        <title>Expanding our view of genomic diversity in Candidatus Accumulibacter clades.</title>
        <authorList>
            <person name="Skennerton C.T."/>
            <person name="Barr J.J."/>
            <person name="Slater F.R."/>
            <person name="Bond P.L."/>
            <person name="Tyson G.W."/>
        </authorList>
    </citation>
    <scope>NUCLEOTIDE SEQUENCE [LARGE SCALE GENOMIC DNA]</scope>
</reference>
<dbReference type="GO" id="GO:0006310">
    <property type="term" value="P:DNA recombination"/>
    <property type="evidence" value="ECO:0007669"/>
    <property type="project" value="UniProtKB-KW"/>
</dbReference>
<evidence type="ECO:0000259" key="6">
    <source>
        <dbReference type="PROSITE" id="PS51898"/>
    </source>
</evidence>
<organism evidence="8 9">
    <name type="scientific">Accumulibacter regalis</name>
    <dbReference type="NCBI Taxonomy" id="522306"/>
    <lineage>
        <taxon>Bacteria</taxon>
        <taxon>Pseudomonadati</taxon>
        <taxon>Pseudomonadota</taxon>
        <taxon>Betaproteobacteria</taxon>
        <taxon>Candidatus Accumulibacter</taxon>
    </lineage>
</organism>
<dbReference type="GO" id="GO:0003677">
    <property type="term" value="F:DNA binding"/>
    <property type="evidence" value="ECO:0007669"/>
    <property type="project" value="UniProtKB-UniRule"/>
</dbReference>
<dbReference type="AlphaFoldDB" id="A0A011PNB6"/>
<feature type="domain" description="Tyr recombinase" evidence="6">
    <location>
        <begin position="121"/>
        <end position="307"/>
    </location>
</feature>
<evidence type="ECO:0000313" key="8">
    <source>
        <dbReference type="EMBL" id="EXI88941.1"/>
    </source>
</evidence>
<evidence type="ECO:0000259" key="7">
    <source>
        <dbReference type="PROSITE" id="PS51900"/>
    </source>
</evidence>
<accession>A0A011PNB6</accession>
<dbReference type="GO" id="GO:0015074">
    <property type="term" value="P:DNA integration"/>
    <property type="evidence" value="ECO:0007669"/>
    <property type="project" value="UniProtKB-KW"/>
</dbReference>
<dbReference type="EMBL" id="JEMY01000023">
    <property type="protein sequence ID" value="EXI88941.1"/>
    <property type="molecule type" value="Genomic_DNA"/>
</dbReference>
<dbReference type="InterPro" id="IPR004107">
    <property type="entry name" value="Integrase_SAM-like_N"/>
</dbReference>
<dbReference type="InterPro" id="IPR050090">
    <property type="entry name" value="Tyrosine_recombinase_XerCD"/>
</dbReference>
<sequence>MTAISTLPSLLQGFFMDRLMQQRQASPHTIASYRDTFRLLMQFAQQRLRKAPSNLTVPELDTPLLGAFLDHIERERKNSARSRNVRLAAIHSFFRYVALHAPEHSAVAQRVLAMPSKRYSRCPIAFLTSVEVDALLAAPDLTSWSGRRDRALMMLAIQTGLRAAELTGLRCEDIVLGAGAHVRCEGKGRKHRCTPLRKDTVRVIRSWLRERQGQPCEPVFPTTRGTALSHDALQYMLDKHLIAAGRQCPSLAGKRVTPHVLRHTLAMDLLHNGADQTMIALWLGHESPETTSIYLHADMQLKERALAHTTAKKLPTPRFRPSDHVMDFLKSL</sequence>
<dbReference type="InterPro" id="IPR010998">
    <property type="entry name" value="Integrase_recombinase_N"/>
</dbReference>
<dbReference type="eggNOG" id="COG4974">
    <property type="taxonomic scope" value="Bacteria"/>
</dbReference>
<dbReference type="InterPro" id="IPR011010">
    <property type="entry name" value="DNA_brk_join_enz"/>
</dbReference>
<evidence type="ECO:0000256" key="2">
    <source>
        <dbReference type="ARBA" id="ARBA00022908"/>
    </source>
</evidence>
<keyword evidence="4" id="KW-0233">DNA recombination</keyword>
<comment type="caution">
    <text evidence="8">The sequence shown here is derived from an EMBL/GenBank/DDBJ whole genome shotgun (WGS) entry which is preliminary data.</text>
</comment>
<proteinExistence type="predicted"/>
<dbReference type="PROSITE" id="PS51898">
    <property type="entry name" value="TYR_RECOMBINASE"/>
    <property type="match status" value="1"/>
</dbReference>
<evidence type="ECO:0000313" key="9">
    <source>
        <dbReference type="Proteomes" id="UP000022141"/>
    </source>
</evidence>
<keyword evidence="9" id="KW-1185">Reference proteome</keyword>
<dbReference type="GO" id="GO:0007059">
    <property type="term" value="P:chromosome segregation"/>
    <property type="evidence" value="ECO:0007669"/>
    <property type="project" value="UniProtKB-KW"/>
</dbReference>
<evidence type="ECO:0000256" key="5">
    <source>
        <dbReference type="PROSITE-ProRule" id="PRU01248"/>
    </source>
</evidence>
<dbReference type="Gene3D" id="1.10.150.130">
    <property type="match status" value="1"/>
</dbReference>
<dbReference type="Gene3D" id="1.10.443.10">
    <property type="entry name" value="Intergrase catalytic core"/>
    <property type="match status" value="1"/>
</dbReference>
<evidence type="ECO:0000256" key="3">
    <source>
        <dbReference type="ARBA" id="ARBA00023125"/>
    </source>
</evidence>
<keyword evidence="3 5" id="KW-0238">DNA-binding</keyword>
<dbReference type="SUPFAM" id="SSF56349">
    <property type="entry name" value="DNA breaking-rejoining enzymes"/>
    <property type="match status" value="1"/>
</dbReference>
<dbReference type="Proteomes" id="UP000022141">
    <property type="component" value="Unassembled WGS sequence"/>
</dbReference>
<gene>
    <name evidence="8" type="primary">xerD_2</name>
    <name evidence="8" type="ORF">AW11_01877</name>
</gene>
<keyword evidence="1" id="KW-0159">Chromosome partition</keyword>
<dbReference type="PANTHER" id="PTHR30349">
    <property type="entry name" value="PHAGE INTEGRASE-RELATED"/>
    <property type="match status" value="1"/>
</dbReference>
<dbReference type="PATRIC" id="fig|1454004.3.peg.1938"/>
<evidence type="ECO:0000256" key="1">
    <source>
        <dbReference type="ARBA" id="ARBA00022829"/>
    </source>
</evidence>
<dbReference type="Pfam" id="PF02899">
    <property type="entry name" value="Phage_int_SAM_1"/>
    <property type="match status" value="1"/>
</dbReference>
<dbReference type="Pfam" id="PF00589">
    <property type="entry name" value="Phage_integrase"/>
    <property type="match status" value="1"/>
</dbReference>
<dbReference type="PANTHER" id="PTHR30349:SF81">
    <property type="entry name" value="TYROSINE RECOMBINASE XERC"/>
    <property type="match status" value="1"/>
</dbReference>
<dbReference type="InterPro" id="IPR044068">
    <property type="entry name" value="CB"/>
</dbReference>
<name>A0A011PNB6_ACCRE</name>
<dbReference type="STRING" id="1454004.AW11_01877"/>
<dbReference type="InterPro" id="IPR002104">
    <property type="entry name" value="Integrase_catalytic"/>
</dbReference>
<dbReference type="InterPro" id="IPR013762">
    <property type="entry name" value="Integrase-like_cat_sf"/>
</dbReference>
<feature type="domain" description="Core-binding (CB)" evidence="7">
    <location>
        <begin position="5"/>
        <end position="98"/>
    </location>
</feature>
<protein>
    <submittedName>
        <fullName evidence="8">Tyrosine recombinase XerD</fullName>
    </submittedName>
</protein>
<evidence type="ECO:0000256" key="4">
    <source>
        <dbReference type="ARBA" id="ARBA00023172"/>
    </source>
</evidence>
<dbReference type="PROSITE" id="PS51900">
    <property type="entry name" value="CB"/>
    <property type="match status" value="1"/>
</dbReference>